<dbReference type="EMBL" id="CP140154">
    <property type="protein sequence ID" value="WQG90713.1"/>
    <property type="molecule type" value="Genomic_DNA"/>
</dbReference>
<keyword evidence="4" id="KW-1185">Reference proteome</keyword>
<evidence type="ECO:0000313" key="4">
    <source>
        <dbReference type="Proteomes" id="UP001326715"/>
    </source>
</evidence>
<organism evidence="1 3">
    <name type="scientific">Chitinophaga sancti</name>
    <dbReference type="NCBI Taxonomy" id="1004"/>
    <lineage>
        <taxon>Bacteria</taxon>
        <taxon>Pseudomonadati</taxon>
        <taxon>Bacteroidota</taxon>
        <taxon>Chitinophagia</taxon>
        <taxon>Chitinophagales</taxon>
        <taxon>Chitinophagaceae</taxon>
        <taxon>Chitinophaga</taxon>
    </lineage>
</organism>
<evidence type="ECO:0000313" key="1">
    <source>
        <dbReference type="EMBL" id="SFW79431.1"/>
    </source>
</evidence>
<protein>
    <submittedName>
        <fullName evidence="1">Uncharacterized protein</fullName>
    </submittedName>
</protein>
<dbReference type="AlphaFoldDB" id="A0A1K1S5U4"/>
<evidence type="ECO:0000313" key="3">
    <source>
        <dbReference type="Proteomes" id="UP000183788"/>
    </source>
</evidence>
<proteinExistence type="predicted"/>
<dbReference type="Proteomes" id="UP000183788">
    <property type="component" value="Unassembled WGS sequence"/>
</dbReference>
<evidence type="ECO:0000313" key="2">
    <source>
        <dbReference type="EMBL" id="WQG90713.1"/>
    </source>
</evidence>
<reference evidence="1 3" key="1">
    <citation type="submission" date="2016-11" db="EMBL/GenBank/DDBJ databases">
        <authorList>
            <person name="Jaros S."/>
            <person name="Januszkiewicz K."/>
            <person name="Wedrychowicz H."/>
        </authorList>
    </citation>
    <scope>NUCLEOTIDE SEQUENCE [LARGE SCALE GENOMIC DNA]</scope>
    <source>
        <strain evidence="1 3">DSM 784</strain>
    </source>
</reference>
<dbReference type="STRING" id="1004.SAMN05661012_04803"/>
<name>A0A1K1S5U4_9BACT</name>
<accession>A0A1K1S5U4</accession>
<dbReference type="OrthoDB" id="767755at2"/>
<gene>
    <name evidence="1" type="ORF">SAMN05661012_04803</name>
    <name evidence="2" type="ORF">SR876_04335</name>
</gene>
<dbReference type="RefSeq" id="WP_072363760.1">
    <property type="nucleotide sequence ID" value="NZ_CP139972.1"/>
</dbReference>
<dbReference type="EMBL" id="FPIZ01000017">
    <property type="protein sequence ID" value="SFW79431.1"/>
    <property type="molecule type" value="Genomic_DNA"/>
</dbReference>
<sequence length="360" mass="41066">MRELVVFIGIIGCLSCQSSASKQETTEVAQAQDTIQPTGEKDVIMNTNPELKKQGDLQQDLNDEGGGHYKYAEKDLNVALPVIAEILKAKGYVAPSKEVFEKKMHEIFAESYSPGGACRVKEHEKFTMLYEGNTIETPFPMMSDDVVAAKEGNFIWQIPLVSSLGSFVDSVHFKIDLKYTQKLISRNKYFFNDSKADLAILLNEDAQFLSALVTSFGYTKDQKLNDLVMNEYLKGSDDEIARVAKIIFRKDCSKQLVIREGLLNWVKAHTEKEEHKMLDALYYYVFDLYKGNNDFTLNEKRKIAAYVDNIFIPLHDKFGGPGWPTTELIFNLEARDPEIRDYVKSQHFYNLPEVKNLYGE</sequence>
<reference evidence="2 4" key="2">
    <citation type="submission" date="2023-11" db="EMBL/GenBank/DDBJ databases">
        <title>MicrobeMod: A computational toolkit for identifying prokaryotic methylation and restriction-modification with nanopore sequencing.</title>
        <authorList>
            <person name="Crits-Christoph A."/>
            <person name="Kang S.C."/>
            <person name="Lee H."/>
            <person name="Ostrov N."/>
        </authorList>
    </citation>
    <scope>NUCLEOTIDE SEQUENCE [LARGE SCALE GENOMIC DNA]</scope>
    <source>
        <strain evidence="2 4">ATCC 23090</strain>
    </source>
</reference>
<dbReference type="Proteomes" id="UP001326715">
    <property type="component" value="Chromosome"/>
</dbReference>